<keyword evidence="1" id="KW-0812">Transmembrane</keyword>
<dbReference type="RefSeq" id="WP_311368867.1">
    <property type="nucleotide sequence ID" value="NZ_JAVRHX010000003.1"/>
</dbReference>
<gene>
    <name evidence="2" type="ORF">RM552_10875</name>
</gene>
<name>A0ABU2ZRT8_9ALTE</name>
<feature type="transmembrane region" description="Helical" evidence="1">
    <location>
        <begin position="12"/>
        <end position="32"/>
    </location>
</feature>
<keyword evidence="1" id="KW-1133">Transmembrane helix</keyword>
<protein>
    <recommendedName>
        <fullName evidence="4">Solute-binding protein family 3/N-terminal domain-containing protein</fullName>
    </recommendedName>
</protein>
<proteinExistence type="predicted"/>
<comment type="caution">
    <text evidence="2">The sequence shown here is derived from an EMBL/GenBank/DDBJ whole genome shotgun (WGS) entry which is preliminary data.</text>
</comment>
<organism evidence="2 3">
    <name type="scientific">Glaciecola petra</name>
    <dbReference type="NCBI Taxonomy" id="3075602"/>
    <lineage>
        <taxon>Bacteria</taxon>
        <taxon>Pseudomonadati</taxon>
        <taxon>Pseudomonadota</taxon>
        <taxon>Gammaproteobacteria</taxon>
        <taxon>Alteromonadales</taxon>
        <taxon>Alteromonadaceae</taxon>
        <taxon>Glaciecola</taxon>
    </lineage>
</organism>
<dbReference type="Gene3D" id="3.40.190.10">
    <property type="entry name" value="Periplasmic binding protein-like II"/>
    <property type="match status" value="2"/>
</dbReference>
<sequence length="271" mass="30197">MIKTRFAKLIAGTIKIAIISSFIAVPTLLSAMQQDTLSLVGNRVATLIDTEGNPARANDAILKAFSEKSVTVTATTQAWSGSGLRNGKFQGYIDHYSLNQEKPNYVYSQPYASVKLHIASTYEKVVDMKKIEKLYRQRVGIENRFANTDQMRGERSVSWARAPDFLGNIQQLAGQRVDYILADKYMLDEFNKLLLAIDQEPLYLSASPVFSVDLTLGINQNVSGAAAIIEKFDESVSKLKAGDEYLSIFKSDSNESSSLDITLYEDILQKW</sequence>
<dbReference type="SUPFAM" id="SSF53850">
    <property type="entry name" value="Periplasmic binding protein-like II"/>
    <property type="match status" value="1"/>
</dbReference>
<reference evidence="2 3" key="1">
    <citation type="submission" date="2023-09" db="EMBL/GenBank/DDBJ databases">
        <authorList>
            <person name="Rey-Velasco X."/>
        </authorList>
    </citation>
    <scope>NUCLEOTIDE SEQUENCE [LARGE SCALE GENOMIC DNA]</scope>
    <source>
        <strain evidence="2 3">P117</strain>
    </source>
</reference>
<keyword evidence="1" id="KW-0472">Membrane</keyword>
<evidence type="ECO:0000313" key="3">
    <source>
        <dbReference type="Proteomes" id="UP001253545"/>
    </source>
</evidence>
<keyword evidence="3" id="KW-1185">Reference proteome</keyword>
<evidence type="ECO:0000313" key="2">
    <source>
        <dbReference type="EMBL" id="MDT0595350.1"/>
    </source>
</evidence>
<accession>A0ABU2ZRT8</accession>
<dbReference type="EMBL" id="JAVRHX010000003">
    <property type="protein sequence ID" value="MDT0595350.1"/>
    <property type="molecule type" value="Genomic_DNA"/>
</dbReference>
<dbReference type="Proteomes" id="UP001253545">
    <property type="component" value="Unassembled WGS sequence"/>
</dbReference>
<evidence type="ECO:0000256" key="1">
    <source>
        <dbReference type="SAM" id="Phobius"/>
    </source>
</evidence>
<evidence type="ECO:0008006" key="4">
    <source>
        <dbReference type="Google" id="ProtNLM"/>
    </source>
</evidence>